<dbReference type="PANTHER" id="PTHR43808:SF27">
    <property type="entry name" value="PROTEIN ROCB"/>
    <property type="match status" value="1"/>
</dbReference>
<dbReference type="InterPro" id="IPR012166">
    <property type="entry name" value="Uncharacterised_RocB"/>
</dbReference>
<protein>
    <submittedName>
        <fullName evidence="2">Peptidase</fullName>
    </submittedName>
</protein>
<keyword evidence="4" id="KW-1185">Reference proteome</keyword>
<reference evidence="2 3" key="1">
    <citation type="submission" date="2018-06" db="EMBL/GenBank/DDBJ databases">
        <authorList>
            <consortium name="Pathogen Informatics"/>
            <person name="Doyle S."/>
        </authorList>
    </citation>
    <scope>NUCLEOTIDE SEQUENCE [LARGE SCALE GENOMIC DNA]</scope>
    <source>
        <strain evidence="2 3">NCTC12413</strain>
    </source>
</reference>
<evidence type="ECO:0000313" key="2">
    <source>
        <dbReference type="EMBL" id="SUJ10861.1"/>
    </source>
</evidence>
<dbReference type="PANTHER" id="PTHR43808">
    <property type="entry name" value="ACETYLORNITHINE DEACETYLASE"/>
    <property type="match status" value="1"/>
</dbReference>
<dbReference type="InterPro" id="IPR002933">
    <property type="entry name" value="Peptidase_M20"/>
</dbReference>
<dbReference type="EMBL" id="BKAV01000013">
    <property type="protein sequence ID" value="GEQ00356.1"/>
    <property type="molecule type" value="Genomic_DNA"/>
</dbReference>
<gene>
    <name evidence="2" type="ORF">NCTC12413_00533</name>
    <name evidence="1" type="ORF">SAR03_13930</name>
</gene>
<accession>A0A380C358</accession>
<dbReference type="STRING" id="1212545.SARL_06584"/>
<dbReference type="EMBL" id="UGZE01000001">
    <property type="protein sequence ID" value="SUJ10861.1"/>
    <property type="molecule type" value="Genomic_DNA"/>
</dbReference>
<reference evidence="1 4" key="2">
    <citation type="submission" date="2019-07" db="EMBL/GenBank/DDBJ databases">
        <title>Whole genome shotgun sequence of Staphylococcus arlettae NBRC 109765.</title>
        <authorList>
            <person name="Hosoyama A."/>
            <person name="Uohara A."/>
            <person name="Ohji S."/>
            <person name="Ichikawa N."/>
        </authorList>
    </citation>
    <scope>NUCLEOTIDE SEQUENCE [LARGE SCALE GENOMIC DNA]</scope>
    <source>
        <strain evidence="1 4">NBRC 109765</strain>
    </source>
</reference>
<evidence type="ECO:0000313" key="1">
    <source>
        <dbReference type="EMBL" id="GEQ00356.1"/>
    </source>
</evidence>
<dbReference type="AlphaFoldDB" id="A0A380C358"/>
<sequence>MQLLWQTYEARENLLKQLVQQQTITNTPGEKTFARFVESLLLKLTYFNQHRELIQHSVTEDDKELLTALYRGQNSNKTIVLLSHFDTVGVDDYATHHQYAFNPDKLQEVFHAHPNYLDDQAQTDLQSDEFLFGRGVMDMKAGLMLHMSLLEKASMEQWDVNLLLVTVPDEEVNSSGMRKAIHIIAEYQQQYDLDIQLHLNSEPTFQQLDNDLTHYVYSGSIGKIMPGVLCFGKETHVGNPLEGLSSNFILSYITQSIEYNARFKEKFEHETTPLPLSIANKDIKENYDVQTPFRSYALYNMFLFQQTPATLYQTFLEVVIKAVERCENDWLNILELENQSFESKINVLTFEQLNNYVVAQHGEEKVSQIIQHVLDTTPSLHMQSIAIADELIKLCREITPAVVTFFAPPFYPAVNSSENTLVQGIVETVKETSQTQFNRDSQLVHYFNGISDSSYVQLNNHLDEMTIFSKNAPSFNRTYTIPFDKIAEISAPVILCGPIGKDAHKVGERVYKKSAFEELPIILETIIKKHFV</sequence>
<dbReference type="Proteomes" id="UP000321598">
    <property type="component" value="Unassembled WGS sequence"/>
</dbReference>
<evidence type="ECO:0000313" key="4">
    <source>
        <dbReference type="Proteomes" id="UP000321598"/>
    </source>
</evidence>
<name>A0A380C358_9STAP</name>
<dbReference type="PIRSF" id="PIRSF010386">
    <property type="entry name" value="RocB"/>
    <property type="match status" value="1"/>
</dbReference>
<dbReference type="RefSeq" id="WP_103388749.1">
    <property type="nucleotide sequence ID" value="NZ_BKAV01000013.1"/>
</dbReference>
<dbReference type="Pfam" id="PF01546">
    <property type="entry name" value="Peptidase_M20"/>
    <property type="match status" value="1"/>
</dbReference>
<dbReference type="Proteomes" id="UP000254956">
    <property type="component" value="Unassembled WGS sequence"/>
</dbReference>
<dbReference type="SUPFAM" id="SSF53187">
    <property type="entry name" value="Zn-dependent exopeptidases"/>
    <property type="match status" value="1"/>
</dbReference>
<dbReference type="GO" id="GO:0016787">
    <property type="term" value="F:hydrolase activity"/>
    <property type="evidence" value="ECO:0007669"/>
    <property type="project" value="InterPro"/>
</dbReference>
<dbReference type="Gene3D" id="3.40.630.10">
    <property type="entry name" value="Zn peptidases"/>
    <property type="match status" value="1"/>
</dbReference>
<organism evidence="2 3">
    <name type="scientific">Staphylococcus arlettae</name>
    <dbReference type="NCBI Taxonomy" id="29378"/>
    <lineage>
        <taxon>Bacteria</taxon>
        <taxon>Bacillati</taxon>
        <taxon>Bacillota</taxon>
        <taxon>Bacilli</taxon>
        <taxon>Bacillales</taxon>
        <taxon>Staphylococcaceae</taxon>
        <taxon>Staphylococcus</taxon>
    </lineage>
</organism>
<evidence type="ECO:0000313" key="3">
    <source>
        <dbReference type="Proteomes" id="UP000254956"/>
    </source>
</evidence>
<dbReference type="InterPro" id="IPR050072">
    <property type="entry name" value="Peptidase_M20A"/>
</dbReference>
<dbReference type="OrthoDB" id="9815360at2"/>
<proteinExistence type="predicted"/>